<feature type="non-terminal residue" evidence="1">
    <location>
        <position position="65"/>
    </location>
</feature>
<sequence>GERREGTSISAPNASCADIPSHAPFVVLSRDKGVGSGAVLNDIGLDGAVLEDWASDLGPPSVGGG</sequence>
<dbReference type="EMBL" id="LXQA011021223">
    <property type="protein sequence ID" value="MCI81538.1"/>
    <property type="molecule type" value="Genomic_DNA"/>
</dbReference>
<dbReference type="Proteomes" id="UP000265520">
    <property type="component" value="Unassembled WGS sequence"/>
</dbReference>
<feature type="non-terminal residue" evidence="1">
    <location>
        <position position="1"/>
    </location>
</feature>
<proteinExistence type="predicted"/>
<name>A0A392UZT7_9FABA</name>
<comment type="caution">
    <text evidence="1">The sequence shown here is derived from an EMBL/GenBank/DDBJ whole genome shotgun (WGS) entry which is preliminary data.</text>
</comment>
<keyword evidence="2" id="KW-1185">Reference proteome</keyword>
<protein>
    <submittedName>
        <fullName evidence="1">Uncharacterized protein</fullName>
    </submittedName>
</protein>
<evidence type="ECO:0000313" key="1">
    <source>
        <dbReference type="EMBL" id="MCI81538.1"/>
    </source>
</evidence>
<accession>A0A392UZT7</accession>
<evidence type="ECO:0000313" key="2">
    <source>
        <dbReference type="Proteomes" id="UP000265520"/>
    </source>
</evidence>
<reference evidence="1 2" key="1">
    <citation type="journal article" date="2018" name="Front. Plant Sci.">
        <title>Red Clover (Trifolium pratense) and Zigzag Clover (T. medium) - A Picture of Genomic Similarities and Differences.</title>
        <authorList>
            <person name="Dluhosova J."/>
            <person name="Istvanek J."/>
            <person name="Nedelnik J."/>
            <person name="Repkova J."/>
        </authorList>
    </citation>
    <scope>NUCLEOTIDE SEQUENCE [LARGE SCALE GENOMIC DNA]</scope>
    <source>
        <strain evidence="2">cv. 10/8</strain>
        <tissue evidence="1">Leaf</tissue>
    </source>
</reference>
<organism evidence="1 2">
    <name type="scientific">Trifolium medium</name>
    <dbReference type="NCBI Taxonomy" id="97028"/>
    <lineage>
        <taxon>Eukaryota</taxon>
        <taxon>Viridiplantae</taxon>
        <taxon>Streptophyta</taxon>
        <taxon>Embryophyta</taxon>
        <taxon>Tracheophyta</taxon>
        <taxon>Spermatophyta</taxon>
        <taxon>Magnoliopsida</taxon>
        <taxon>eudicotyledons</taxon>
        <taxon>Gunneridae</taxon>
        <taxon>Pentapetalae</taxon>
        <taxon>rosids</taxon>
        <taxon>fabids</taxon>
        <taxon>Fabales</taxon>
        <taxon>Fabaceae</taxon>
        <taxon>Papilionoideae</taxon>
        <taxon>50 kb inversion clade</taxon>
        <taxon>NPAAA clade</taxon>
        <taxon>Hologalegina</taxon>
        <taxon>IRL clade</taxon>
        <taxon>Trifolieae</taxon>
        <taxon>Trifolium</taxon>
    </lineage>
</organism>
<dbReference type="AlphaFoldDB" id="A0A392UZT7"/>